<accession>F2B951</accession>
<reference evidence="1 2" key="1">
    <citation type="submission" date="2011-02" db="EMBL/GenBank/DDBJ databases">
        <authorList>
            <person name="Muzny D."/>
            <person name="Qin X."/>
            <person name="Deng J."/>
            <person name="Jiang H."/>
            <person name="Liu Y."/>
            <person name="Qu J."/>
            <person name="Song X.-Z."/>
            <person name="Zhang L."/>
            <person name="Thornton R."/>
            <person name="Coyle M."/>
            <person name="Francisco L."/>
            <person name="Jackson L."/>
            <person name="Javaid M."/>
            <person name="Korchina V."/>
            <person name="Kovar C."/>
            <person name="Mata R."/>
            <person name="Mathew T."/>
            <person name="Ngo R."/>
            <person name="Nguyen L."/>
            <person name="Nguyen N."/>
            <person name="Okwuonu G."/>
            <person name="Ongeri F."/>
            <person name="Pham C."/>
            <person name="Simmons D."/>
            <person name="Wilczek-Boney K."/>
            <person name="Hale W."/>
            <person name="Jakkamsetti A."/>
            <person name="Pham P."/>
            <person name="Ruth R."/>
            <person name="San Lucas F."/>
            <person name="Warren J."/>
            <person name="Zhang J."/>
            <person name="Zhao Z."/>
            <person name="Zhou C."/>
            <person name="Zhu D."/>
            <person name="Lee S."/>
            <person name="Bess C."/>
            <person name="Blankenburg K."/>
            <person name="Forbes L."/>
            <person name="Fu Q."/>
            <person name="Gubbala S."/>
            <person name="Hirani K."/>
            <person name="Jayaseelan J.C."/>
            <person name="Lara F."/>
            <person name="Munidasa M."/>
            <person name="Palculict T."/>
            <person name="Patil S."/>
            <person name="Pu L.-L."/>
            <person name="Saada N."/>
            <person name="Tang L."/>
            <person name="Weissenberger G."/>
            <person name="Zhu Y."/>
            <person name="Hemphill L."/>
            <person name="Shang Y."/>
            <person name="Youmans B."/>
            <person name="Ayvaz T."/>
            <person name="Ross M."/>
            <person name="Santibanez J."/>
            <person name="Aqrawi P."/>
            <person name="Gross S."/>
            <person name="Joshi V."/>
            <person name="Fowler G."/>
            <person name="Nazareth L."/>
            <person name="Reid J."/>
            <person name="Worley K."/>
            <person name="Petrosino J."/>
            <person name="Highlander S."/>
            <person name="Gibbs R."/>
        </authorList>
    </citation>
    <scope>NUCLEOTIDE SEQUENCE [LARGE SCALE GENOMIC DNA]</scope>
    <source>
        <strain evidence="1 2">ATCC BAA-1200</strain>
    </source>
</reference>
<protein>
    <submittedName>
        <fullName evidence="1">Uncharacterized protein</fullName>
    </submittedName>
</protein>
<name>F2B951_9NEIS</name>
<dbReference type="EMBL" id="AFAY01000004">
    <property type="protein sequence ID" value="EGF12090.1"/>
    <property type="molecule type" value="Genomic_DNA"/>
</dbReference>
<sequence length="40" mass="4598">MLSDGLCRICGMQALRDRVRGCAAHPTHFQTAFICRRRFC</sequence>
<comment type="caution">
    <text evidence="1">The sequence shown here is derived from an EMBL/GenBank/DDBJ whole genome shotgun (WGS) entry which is preliminary data.</text>
</comment>
<gene>
    <name evidence="1" type="ORF">HMPREF9123_0296</name>
</gene>
<dbReference type="AlphaFoldDB" id="F2B951"/>
<dbReference type="Proteomes" id="UP000004105">
    <property type="component" value="Unassembled WGS sequence"/>
</dbReference>
<evidence type="ECO:0000313" key="1">
    <source>
        <dbReference type="EMBL" id="EGF12090.1"/>
    </source>
</evidence>
<keyword evidence="2" id="KW-1185">Reference proteome</keyword>
<evidence type="ECO:0000313" key="2">
    <source>
        <dbReference type="Proteomes" id="UP000004105"/>
    </source>
</evidence>
<proteinExistence type="predicted"/>
<organism evidence="1 2">
    <name type="scientific">Neisseria bacilliformis ATCC BAA-1200</name>
    <dbReference type="NCBI Taxonomy" id="888742"/>
    <lineage>
        <taxon>Bacteria</taxon>
        <taxon>Pseudomonadati</taxon>
        <taxon>Pseudomonadota</taxon>
        <taxon>Betaproteobacteria</taxon>
        <taxon>Neisseriales</taxon>
        <taxon>Neisseriaceae</taxon>
        <taxon>Neisseria</taxon>
    </lineage>
</organism>
<dbReference type="HOGENOM" id="CLU_3292854_0_0_4"/>